<evidence type="ECO:0000313" key="1">
    <source>
        <dbReference type="EMBL" id="SEG61208.1"/>
    </source>
</evidence>
<proteinExistence type="predicted"/>
<name>A0A1H6BKG6_9FLAO</name>
<keyword evidence="2" id="KW-1185">Reference proteome</keyword>
<dbReference type="Gene3D" id="3.40.50.10610">
    <property type="entry name" value="ABC-type transport auxiliary lipoprotein component"/>
    <property type="match status" value="1"/>
</dbReference>
<dbReference type="AlphaFoldDB" id="A0A1H6BKG6"/>
<gene>
    <name evidence="1" type="ORF">SAMN05421847_2959</name>
</gene>
<organism evidence="1 2">
    <name type="scientific">Halpernia humi</name>
    <dbReference type="NCBI Taxonomy" id="493375"/>
    <lineage>
        <taxon>Bacteria</taxon>
        <taxon>Pseudomonadati</taxon>
        <taxon>Bacteroidota</taxon>
        <taxon>Flavobacteriia</taxon>
        <taxon>Flavobacteriales</taxon>
        <taxon>Weeksellaceae</taxon>
        <taxon>Chryseobacterium group</taxon>
        <taxon>Halpernia</taxon>
    </lineage>
</organism>
<protein>
    <recommendedName>
        <fullName evidence="3">Lipoprotein</fullName>
    </recommendedName>
</protein>
<dbReference type="EMBL" id="FNUS01000008">
    <property type="protein sequence ID" value="SEG61208.1"/>
    <property type="molecule type" value="Genomic_DNA"/>
</dbReference>
<evidence type="ECO:0008006" key="3">
    <source>
        <dbReference type="Google" id="ProtNLM"/>
    </source>
</evidence>
<accession>A0A1H6BKG6</accession>
<evidence type="ECO:0000313" key="2">
    <source>
        <dbReference type="Proteomes" id="UP000236738"/>
    </source>
</evidence>
<sequence length="211" mass="23747">MKIKLLFLTLLSLFISNCEPVYKAANFREIANSHKTIAVLPPKVIIEIKSKTDKEKILTQEKLESLRFQQALVEYLNLHYGKNDIFVAAQNEEITNKMLLDNGITSLTNQNYKDLAVLLNVDAVVSSRISLAKPLTNAASFFTGLLTGYMSPSKVTTVDLSLTDRNSGKMFWNFNFENGGTFTSTEKLTNSLMKAAAYRFPYKTKDLNKTN</sequence>
<dbReference type="RefSeq" id="WP_103914787.1">
    <property type="nucleotide sequence ID" value="NZ_FNUS01000008.1"/>
</dbReference>
<dbReference type="Proteomes" id="UP000236738">
    <property type="component" value="Unassembled WGS sequence"/>
</dbReference>
<dbReference type="OrthoDB" id="669636at2"/>
<reference evidence="2" key="1">
    <citation type="submission" date="2016-10" db="EMBL/GenBank/DDBJ databases">
        <authorList>
            <person name="Varghese N."/>
            <person name="Submissions S."/>
        </authorList>
    </citation>
    <scope>NUCLEOTIDE SEQUENCE [LARGE SCALE GENOMIC DNA]</scope>
    <source>
        <strain evidence="2">DSM 21580</strain>
    </source>
</reference>